<dbReference type="eggNOG" id="COG1739">
    <property type="taxonomic scope" value="Bacteria"/>
</dbReference>
<dbReference type="PATRIC" id="fig|1423734.3.peg.1157"/>
<organism evidence="4 5">
    <name type="scientific">Agrilactobacillus composti DSM 18527 = JCM 14202</name>
    <dbReference type="NCBI Taxonomy" id="1423734"/>
    <lineage>
        <taxon>Bacteria</taxon>
        <taxon>Bacillati</taxon>
        <taxon>Bacillota</taxon>
        <taxon>Bacilli</taxon>
        <taxon>Lactobacillales</taxon>
        <taxon>Lactobacillaceae</taxon>
        <taxon>Agrilactobacillus</taxon>
    </lineage>
</organism>
<dbReference type="InterPro" id="IPR023582">
    <property type="entry name" value="Impact"/>
</dbReference>
<evidence type="ECO:0000256" key="1">
    <source>
        <dbReference type="ARBA" id="ARBA00007665"/>
    </source>
</evidence>
<dbReference type="PANTHER" id="PTHR16301:SF20">
    <property type="entry name" value="IMPACT FAMILY MEMBER YIGZ"/>
    <property type="match status" value="1"/>
</dbReference>
<feature type="domain" description="UPF0029" evidence="3">
    <location>
        <begin position="141"/>
        <end position="195"/>
    </location>
</feature>
<dbReference type="Pfam" id="PF09186">
    <property type="entry name" value="DUF1949"/>
    <property type="match status" value="1"/>
</dbReference>
<evidence type="ECO:0000313" key="5">
    <source>
        <dbReference type="Proteomes" id="UP000051236"/>
    </source>
</evidence>
<dbReference type="InterPro" id="IPR035647">
    <property type="entry name" value="EFG_III/V"/>
</dbReference>
<dbReference type="InterPro" id="IPR020568">
    <property type="entry name" value="Ribosomal_Su5_D2-typ_SF"/>
</dbReference>
<keyword evidence="5" id="KW-1185">Reference proteome</keyword>
<gene>
    <name evidence="4" type="ORF">FC83_GL001145</name>
</gene>
<comment type="similarity">
    <text evidence="1">Belongs to the IMPACT family.</text>
</comment>
<dbReference type="InterPro" id="IPR036956">
    <property type="entry name" value="Impact_N_sf"/>
</dbReference>
<reference evidence="4 5" key="1">
    <citation type="journal article" date="2015" name="Genome Announc.">
        <title>Expanding the biotechnology potential of lactobacilli through comparative genomics of 213 strains and associated genera.</title>
        <authorList>
            <person name="Sun Z."/>
            <person name="Harris H.M."/>
            <person name="McCann A."/>
            <person name="Guo C."/>
            <person name="Argimon S."/>
            <person name="Zhang W."/>
            <person name="Yang X."/>
            <person name="Jeffery I.B."/>
            <person name="Cooney J.C."/>
            <person name="Kagawa T.F."/>
            <person name="Liu W."/>
            <person name="Song Y."/>
            <person name="Salvetti E."/>
            <person name="Wrobel A."/>
            <person name="Rasinkangas P."/>
            <person name="Parkhill J."/>
            <person name="Rea M.C."/>
            <person name="O'Sullivan O."/>
            <person name="Ritari J."/>
            <person name="Douillard F.P."/>
            <person name="Paul Ross R."/>
            <person name="Yang R."/>
            <person name="Briner A.E."/>
            <person name="Felis G.E."/>
            <person name="de Vos W.M."/>
            <person name="Barrangou R."/>
            <person name="Klaenhammer T.R."/>
            <person name="Caufield P.W."/>
            <person name="Cui Y."/>
            <person name="Zhang H."/>
            <person name="O'Toole P.W."/>
        </authorList>
    </citation>
    <scope>NUCLEOTIDE SEQUENCE [LARGE SCALE GENOMIC DNA]</scope>
    <source>
        <strain evidence="4 5">DSM 18527</strain>
    </source>
</reference>
<dbReference type="InterPro" id="IPR015269">
    <property type="entry name" value="UPF0029_Impact_C"/>
</dbReference>
<dbReference type="NCBIfam" id="TIGR00257">
    <property type="entry name" value="IMPACT_YIGZ"/>
    <property type="match status" value="1"/>
</dbReference>
<feature type="domain" description="Impact N-terminal" evidence="2">
    <location>
        <begin position="19"/>
        <end position="123"/>
    </location>
</feature>
<sequence>MLNNYRTIQKNGVHELEIKKSRFITNMARIQTESEAKAFLDQIKKEHYKATHHCSAYMIGPKDDIQRANDDGEPSGTAGLPMLESLKLMKLQNVIAVTTRYFGGIKLGTGGLIRAYSNSVSEAAHAIGIVRGTLQRLLQFHLAYHQVDFVLNYFKDSQYDLEDTQYGADVAVSTYIDTGDLEKVKADLIELLSGQVAFTVGPERYREVLVTAES</sequence>
<evidence type="ECO:0000259" key="3">
    <source>
        <dbReference type="Pfam" id="PF09186"/>
    </source>
</evidence>
<dbReference type="InterPro" id="IPR015796">
    <property type="entry name" value="Impact_YigZ-like"/>
</dbReference>
<comment type="caution">
    <text evidence="4">The sequence shown here is derived from an EMBL/GenBank/DDBJ whole genome shotgun (WGS) entry which is preliminary data.</text>
</comment>
<evidence type="ECO:0008006" key="6">
    <source>
        <dbReference type="Google" id="ProtNLM"/>
    </source>
</evidence>
<name>A0A0R1XNE8_9LACO</name>
<dbReference type="EMBL" id="AZGA01000084">
    <property type="protein sequence ID" value="KRM31141.1"/>
    <property type="molecule type" value="Genomic_DNA"/>
</dbReference>
<evidence type="ECO:0000313" key="4">
    <source>
        <dbReference type="EMBL" id="KRM31141.1"/>
    </source>
</evidence>
<dbReference type="AlphaFoldDB" id="A0A0R1XNE8"/>
<evidence type="ECO:0000259" key="2">
    <source>
        <dbReference type="Pfam" id="PF01205"/>
    </source>
</evidence>
<dbReference type="STRING" id="1423734.FC83_GL001145"/>
<dbReference type="PANTHER" id="PTHR16301">
    <property type="entry name" value="IMPACT-RELATED"/>
    <property type="match status" value="1"/>
</dbReference>
<dbReference type="Proteomes" id="UP000051236">
    <property type="component" value="Unassembled WGS sequence"/>
</dbReference>
<dbReference type="GO" id="GO:0006446">
    <property type="term" value="P:regulation of translational initiation"/>
    <property type="evidence" value="ECO:0007669"/>
    <property type="project" value="TreeGrafter"/>
</dbReference>
<dbReference type="SUPFAM" id="SSF54980">
    <property type="entry name" value="EF-G C-terminal domain-like"/>
    <property type="match status" value="1"/>
</dbReference>
<proteinExistence type="inferred from homology"/>
<dbReference type="SUPFAM" id="SSF54211">
    <property type="entry name" value="Ribosomal protein S5 domain 2-like"/>
    <property type="match status" value="1"/>
</dbReference>
<dbReference type="RefSeq" id="WP_057002913.1">
    <property type="nucleotide sequence ID" value="NZ_AZGA01000084.1"/>
</dbReference>
<dbReference type="GO" id="GO:0005737">
    <property type="term" value="C:cytoplasm"/>
    <property type="evidence" value="ECO:0007669"/>
    <property type="project" value="TreeGrafter"/>
</dbReference>
<protein>
    <recommendedName>
        <fullName evidence="6">YigZ family protein</fullName>
    </recommendedName>
</protein>
<accession>A0A0R1XNE8</accession>
<dbReference type="Gene3D" id="3.30.230.30">
    <property type="entry name" value="Impact, N-terminal domain"/>
    <property type="match status" value="1"/>
</dbReference>
<dbReference type="Pfam" id="PF01205">
    <property type="entry name" value="Impact_N"/>
    <property type="match status" value="1"/>
</dbReference>
<dbReference type="InterPro" id="IPR001498">
    <property type="entry name" value="Impact_N"/>
</dbReference>